<dbReference type="GO" id="GO:0050839">
    <property type="term" value="F:cell adhesion molecule binding"/>
    <property type="evidence" value="ECO:0007669"/>
    <property type="project" value="TreeGrafter"/>
</dbReference>
<comment type="caution">
    <text evidence="10">The sequence shown here is derived from an EMBL/GenBank/DDBJ whole genome shotgun (WGS) entry which is preliminary data.</text>
</comment>
<dbReference type="PROSITE" id="PS50835">
    <property type="entry name" value="IG_LIKE"/>
    <property type="match status" value="3"/>
</dbReference>
<keyword evidence="5" id="KW-0393">Immunoglobulin domain</keyword>
<evidence type="ECO:0000256" key="5">
    <source>
        <dbReference type="ARBA" id="ARBA00023319"/>
    </source>
</evidence>
<name>A0AA88L1Q9_ARTSF</name>
<dbReference type="Pfam" id="PF08205">
    <property type="entry name" value="C2-set_2"/>
    <property type="match status" value="1"/>
</dbReference>
<keyword evidence="11" id="KW-1185">Reference proteome</keyword>
<keyword evidence="8" id="KW-0732">Signal</keyword>
<dbReference type="InterPro" id="IPR007110">
    <property type="entry name" value="Ig-like_dom"/>
</dbReference>
<feature type="signal peptide" evidence="8">
    <location>
        <begin position="1"/>
        <end position="20"/>
    </location>
</feature>
<dbReference type="Gene3D" id="2.60.40.10">
    <property type="entry name" value="Immunoglobulins"/>
    <property type="match status" value="5"/>
</dbReference>
<feature type="transmembrane region" description="Helical" evidence="7">
    <location>
        <begin position="529"/>
        <end position="554"/>
    </location>
</feature>
<keyword evidence="2 7" id="KW-0472">Membrane</keyword>
<dbReference type="CDD" id="cd00096">
    <property type="entry name" value="Ig"/>
    <property type="match status" value="1"/>
</dbReference>
<evidence type="ECO:0000313" key="11">
    <source>
        <dbReference type="Proteomes" id="UP001187531"/>
    </source>
</evidence>
<accession>A0AA88L1Q9</accession>
<gene>
    <name evidence="10" type="ORF">QYM36_013744</name>
</gene>
<comment type="subcellular location">
    <subcellularLocation>
        <location evidence="1">Membrane</location>
        <topology evidence="1">Single-pass type I membrane protein</topology>
    </subcellularLocation>
</comment>
<dbReference type="InterPro" id="IPR013162">
    <property type="entry name" value="CD80_C2-set"/>
</dbReference>
<evidence type="ECO:0000256" key="4">
    <source>
        <dbReference type="ARBA" id="ARBA00023180"/>
    </source>
</evidence>
<dbReference type="AlphaFoldDB" id="A0AA88L1Q9"/>
<dbReference type="GO" id="GO:0005886">
    <property type="term" value="C:plasma membrane"/>
    <property type="evidence" value="ECO:0007669"/>
    <property type="project" value="TreeGrafter"/>
</dbReference>
<dbReference type="InterPro" id="IPR013783">
    <property type="entry name" value="Ig-like_fold"/>
</dbReference>
<dbReference type="InterPro" id="IPR003598">
    <property type="entry name" value="Ig_sub2"/>
</dbReference>
<evidence type="ECO:0000256" key="7">
    <source>
        <dbReference type="SAM" id="Phobius"/>
    </source>
</evidence>
<reference evidence="10" key="1">
    <citation type="submission" date="2023-07" db="EMBL/GenBank/DDBJ databases">
        <title>Chromosome-level genome assembly of Artemia franciscana.</title>
        <authorList>
            <person name="Jo E."/>
        </authorList>
    </citation>
    <scope>NUCLEOTIDE SEQUENCE</scope>
    <source>
        <tissue evidence="10">Whole body</tissue>
    </source>
</reference>
<dbReference type="InterPro" id="IPR003599">
    <property type="entry name" value="Ig_sub"/>
</dbReference>
<dbReference type="GO" id="GO:0098609">
    <property type="term" value="P:cell-cell adhesion"/>
    <property type="evidence" value="ECO:0007669"/>
    <property type="project" value="TreeGrafter"/>
</dbReference>
<protein>
    <recommendedName>
        <fullName evidence="9">Ig-like domain-containing protein</fullName>
    </recommendedName>
</protein>
<dbReference type="PANTHER" id="PTHR11640">
    <property type="entry name" value="NEPHRIN"/>
    <property type="match status" value="1"/>
</dbReference>
<dbReference type="Pfam" id="PF13927">
    <property type="entry name" value="Ig_3"/>
    <property type="match status" value="2"/>
</dbReference>
<evidence type="ECO:0000259" key="9">
    <source>
        <dbReference type="PROSITE" id="PS50835"/>
    </source>
</evidence>
<feature type="compositionally biased region" description="Low complexity" evidence="6">
    <location>
        <begin position="641"/>
        <end position="652"/>
    </location>
</feature>
<feature type="compositionally biased region" description="Low complexity" evidence="6">
    <location>
        <begin position="583"/>
        <end position="598"/>
    </location>
</feature>
<feature type="domain" description="Ig-like" evidence="9">
    <location>
        <begin position="322"/>
        <end position="413"/>
    </location>
</feature>
<dbReference type="SUPFAM" id="SSF48726">
    <property type="entry name" value="Immunoglobulin"/>
    <property type="match status" value="4"/>
</dbReference>
<evidence type="ECO:0000256" key="2">
    <source>
        <dbReference type="ARBA" id="ARBA00023136"/>
    </source>
</evidence>
<proteinExistence type="predicted"/>
<keyword evidence="7" id="KW-1133">Transmembrane helix</keyword>
<dbReference type="SMART" id="SM00409">
    <property type="entry name" value="IG"/>
    <property type="match status" value="4"/>
</dbReference>
<dbReference type="EMBL" id="JAVRJZ010000017">
    <property type="protein sequence ID" value="KAK2710174.1"/>
    <property type="molecule type" value="Genomic_DNA"/>
</dbReference>
<sequence>MLLIMYLGIILSWAVSYSLGSQKFSSTPKYIEVNPGSEAILECKVLNKGGACIWQKDRKPIGIYPGKYEWVTDNERGDCSLKILNARLDLDDGSWECQVTASKFDALDMLSSDPAQVTVRVAPTTLHMELNSTLVLPRMNLTIQSGVQSKIKCISRFGNPPPKIRWFIGDRELFRTNQTDAPEVGASKKWSSSSILEHRFGRDDHGKKLRCVAMHEAYENGEKEVATGMNVHYIPTVTLVDTPVGDLEEGTLSATMRCVADANPPATIVWKKAGSTETLAIQETLTLKPLSRRISGSYTCEARNIMGISAPKTVEIEVKYAPTSVTIEGASNNQLLTSVGGSVRLECKADGNPFPNFKWIHKAIRGAGDIIVRAEGRFFVLSNVSYEDQGEYICIASNTINGGDRVGESQPVNIRVLGPPKALNLVASQTVLVERGQDATLFGAFCSDPIPQTTMWEINEADTLEAGTGKGRFVAEPLSTMKKPSCYEARLKIQRVELSDARIFRLVVENEKGSDVVDVTLKVTEPVSMAAVIGVIIACIIFLVVVSLCLLYAFKSEGCCTNDEKGDSKTALDIESAKSEYSKSNGKVSSTSSHSSIKSGGGDLRFNDLQLPRASNNGSMRTRGHRNIHGLPSVTPIPSPKSDVISITSSHSSTKDRVDLV</sequence>
<feature type="region of interest" description="Disordered" evidence="6">
    <location>
        <begin position="583"/>
        <end position="661"/>
    </location>
</feature>
<evidence type="ECO:0000256" key="1">
    <source>
        <dbReference type="ARBA" id="ARBA00004479"/>
    </source>
</evidence>
<dbReference type="PANTHER" id="PTHR11640:SF154">
    <property type="entry name" value="IRREGULAR CHIASM C-ROUGHEST PROTEIN-LIKE PROTEIN"/>
    <property type="match status" value="1"/>
</dbReference>
<dbReference type="Proteomes" id="UP001187531">
    <property type="component" value="Unassembled WGS sequence"/>
</dbReference>
<feature type="domain" description="Ig-like" evidence="9">
    <location>
        <begin position="22"/>
        <end position="118"/>
    </location>
</feature>
<dbReference type="InterPro" id="IPR051275">
    <property type="entry name" value="Cell_adhesion_signaling"/>
</dbReference>
<dbReference type="InterPro" id="IPR036179">
    <property type="entry name" value="Ig-like_dom_sf"/>
</dbReference>
<keyword evidence="3" id="KW-1015">Disulfide bond</keyword>
<organism evidence="10 11">
    <name type="scientific">Artemia franciscana</name>
    <name type="common">Brine shrimp</name>
    <name type="synonym">Artemia sanfranciscana</name>
    <dbReference type="NCBI Taxonomy" id="6661"/>
    <lineage>
        <taxon>Eukaryota</taxon>
        <taxon>Metazoa</taxon>
        <taxon>Ecdysozoa</taxon>
        <taxon>Arthropoda</taxon>
        <taxon>Crustacea</taxon>
        <taxon>Branchiopoda</taxon>
        <taxon>Anostraca</taxon>
        <taxon>Artemiidae</taxon>
        <taxon>Artemia</taxon>
    </lineage>
</organism>
<evidence type="ECO:0000256" key="8">
    <source>
        <dbReference type="SAM" id="SignalP"/>
    </source>
</evidence>
<feature type="domain" description="Ig-like" evidence="9">
    <location>
        <begin position="235"/>
        <end position="315"/>
    </location>
</feature>
<dbReference type="SMART" id="SM00408">
    <property type="entry name" value="IGc2"/>
    <property type="match status" value="3"/>
</dbReference>
<evidence type="ECO:0000256" key="3">
    <source>
        <dbReference type="ARBA" id="ARBA00023157"/>
    </source>
</evidence>
<feature type="chain" id="PRO_5041704920" description="Ig-like domain-containing protein" evidence="8">
    <location>
        <begin position="21"/>
        <end position="661"/>
    </location>
</feature>
<keyword evidence="4" id="KW-0325">Glycoprotein</keyword>
<evidence type="ECO:0000256" key="6">
    <source>
        <dbReference type="SAM" id="MobiDB-lite"/>
    </source>
</evidence>
<keyword evidence="7" id="KW-0812">Transmembrane</keyword>
<evidence type="ECO:0000313" key="10">
    <source>
        <dbReference type="EMBL" id="KAK2710174.1"/>
    </source>
</evidence>
<dbReference type="GO" id="GO:0005911">
    <property type="term" value="C:cell-cell junction"/>
    <property type="evidence" value="ECO:0007669"/>
    <property type="project" value="TreeGrafter"/>
</dbReference>